<dbReference type="EMBL" id="AFBQ01000064">
    <property type="protein sequence ID" value="EHY32068.1"/>
    <property type="molecule type" value="Genomic_DNA"/>
</dbReference>
<name>H3KCV4_9BURK</name>
<gene>
    <name evidence="2" type="ORF">HMPREF9440_00558</name>
</gene>
<comment type="caution">
    <text evidence="2">The sequence shown here is derived from an EMBL/GenBank/DDBJ whole genome shotgun (WGS) entry which is preliminary data.</text>
</comment>
<evidence type="ECO:0000313" key="2">
    <source>
        <dbReference type="EMBL" id="EHY32068.1"/>
    </source>
</evidence>
<organism evidence="2 3">
    <name type="scientific">Sutterella parvirubra YIT 11816</name>
    <dbReference type="NCBI Taxonomy" id="762967"/>
    <lineage>
        <taxon>Bacteria</taxon>
        <taxon>Pseudomonadati</taxon>
        <taxon>Pseudomonadota</taxon>
        <taxon>Betaproteobacteria</taxon>
        <taxon>Burkholderiales</taxon>
        <taxon>Sutterellaceae</taxon>
        <taxon>Sutterella</taxon>
    </lineage>
</organism>
<dbReference type="Proteomes" id="UP000004956">
    <property type="component" value="Unassembled WGS sequence"/>
</dbReference>
<dbReference type="STRING" id="762967.HMPREF9440_00558"/>
<accession>H3KCV4</accession>
<reference evidence="2 3" key="1">
    <citation type="submission" date="2011-11" db="EMBL/GenBank/DDBJ databases">
        <authorList>
            <person name="Weinstock G."/>
            <person name="Sodergren E."/>
            <person name="Clifton S."/>
            <person name="Fulton L."/>
            <person name="Fulton B."/>
            <person name="Courtney L."/>
            <person name="Fronick C."/>
            <person name="Harrison M."/>
            <person name="Strong C."/>
            <person name="Farmer C."/>
            <person name="Delahaunty K."/>
            <person name="Markovic C."/>
            <person name="Hall O."/>
            <person name="Minx P."/>
            <person name="Tomlinson C."/>
            <person name="Mitreva M."/>
            <person name="Hou S."/>
            <person name="Chen J."/>
            <person name="Wollam A."/>
            <person name="Pepin K.H."/>
            <person name="Johnson M."/>
            <person name="Bhonagiri V."/>
            <person name="Zhang X."/>
            <person name="Suruliraj S."/>
            <person name="Warren W."/>
            <person name="Chinwalla A."/>
            <person name="Mardis E.R."/>
            <person name="Wilson R.K."/>
        </authorList>
    </citation>
    <scope>NUCLEOTIDE SEQUENCE [LARGE SCALE GENOMIC DNA]</scope>
    <source>
        <strain evidence="2 3">YIT 11816</strain>
    </source>
</reference>
<protein>
    <submittedName>
        <fullName evidence="2">Uncharacterized protein</fullName>
    </submittedName>
</protein>
<feature type="region of interest" description="Disordered" evidence="1">
    <location>
        <begin position="1"/>
        <end position="51"/>
    </location>
</feature>
<dbReference type="AlphaFoldDB" id="H3KCV4"/>
<dbReference type="HOGENOM" id="CLU_3104654_0_0_4"/>
<keyword evidence="3" id="KW-1185">Reference proteome</keyword>
<evidence type="ECO:0000313" key="3">
    <source>
        <dbReference type="Proteomes" id="UP000004956"/>
    </source>
</evidence>
<dbReference type="PATRIC" id="fig|762967.3.peg.461"/>
<proteinExistence type="predicted"/>
<evidence type="ECO:0000256" key="1">
    <source>
        <dbReference type="SAM" id="MobiDB-lite"/>
    </source>
</evidence>
<feature type="compositionally biased region" description="Basic and acidic residues" evidence="1">
    <location>
        <begin position="35"/>
        <end position="44"/>
    </location>
</feature>
<sequence length="51" mass="5582">MWGGRVEGSPAPRRAGRDRRRSCVSGVARGRGRRRESGDFKEKAPTGADLL</sequence>